<evidence type="ECO:0000256" key="5">
    <source>
        <dbReference type="ARBA" id="ARBA00022801"/>
    </source>
</evidence>
<evidence type="ECO:0000256" key="3">
    <source>
        <dbReference type="ARBA" id="ARBA00022670"/>
    </source>
</evidence>
<dbReference type="Pfam" id="PF01431">
    <property type="entry name" value="Peptidase_M13"/>
    <property type="match status" value="1"/>
</dbReference>
<evidence type="ECO:0000256" key="8">
    <source>
        <dbReference type="SAM" id="MobiDB-lite"/>
    </source>
</evidence>
<feature type="compositionally biased region" description="Basic and acidic residues" evidence="8">
    <location>
        <begin position="176"/>
        <end position="187"/>
    </location>
</feature>
<dbReference type="Pfam" id="PF05649">
    <property type="entry name" value="Peptidase_M13_N"/>
    <property type="match status" value="1"/>
</dbReference>
<feature type="compositionally biased region" description="Acidic residues" evidence="8">
    <location>
        <begin position="323"/>
        <end position="337"/>
    </location>
</feature>
<feature type="compositionally biased region" description="Basic residues" evidence="8">
    <location>
        <begin position="90"/>
        <end position="99"/>
    </location>
</feature>
<dbReference type="GO" id="GO:0046872">
    <property type="term" value="F:metal ion binding"/>
    <property type="evidence" value="ECO:0007669"/>
    <property type="project" value="UniProtKB-KW"/>
</dbReference>
<dbReference type="EMBL" id="JABSTV010001246">
    <property type="protein sequence ID" value="KAH7976992.1"/>
    <property type="molecule type" value="Genomic_DNA"/>
</dbReference>
<feature type="region of interest" description="Disordered" evidence="8">
    <location>
        <begin position="705"/>
        <end position="777"/>
    </location>
</feature>
<dbReference type="InterPro" id="IPR018497">
    <property type="entry name" value="Peptidase_M13_C"/>
</dbReference>
<name>A0A9D4T641_RHISA</name>
<evidence type="ECO:0000256" key="1">
    <source>
        <dbReference type="ARBA" id="ARBA00001947"/>
    </source>
</evidence>
<feature type="region of interest" description="Disordered" evidence="8">
    <location>
        <begin position="505"/>
        <end position="554"/>
    </location>
</feature>
<evidence type="ECO:0000259" key="10">
    <source>
        <dbReference type="Pfam" id="PF05649"/>
    </source>
</evidence>
<keyword evidence="4" id="KW-0479">Metal-binding</keyword>
<reference evidence="11" key="2">
    <citation type="submission" date="2021-09" db="EMBL/GenBank/DDBJ databases">
        <authorList>
            <person name="Jia N."/>
            <person name="Wang J."/>
            <person name="Shi W."/>
            <person name="Du L."/>
            <person name="Sun Y."/>
            <person name="Zhan W."/>
            <person name="Jiang J."/>
            <person name="Wang Q."/>
            <person name="Zhang B."/>
            <person name="Ji P."/>
            <person name="Sakyi L.B."/>
            <person name="Cui X."/>
            <person name="Yuan T."/>
            <person name="Jiang B."/>
            <person name="Yang W."/>
            <person name="Lam T.T.-Y."/>
            <person name="Chang Q."/>
            <person name="Ding S."/>
            <person name="Wang X."/>
            <person name="Zhu J."/>
            <person name="Ruan X."/>
            <person name="Zhao L."/>
            <person name="Wei J."/>
            <person name="Que T."/>
            <person name="Du C."/>
            <person name="Cheng J."/>
            <person name="Dai P."/>
            <person name="Han X."/>
            <person name="Huang E."/>
            <person name="Gao Y."/>
            <person name="Liu J."/>
            <person name="Shao H."/>
            <person name="Ye R."/>
            <person name="Li L."/>
            <person name="Wei W."/>
            <person name="Wang X."/>
            <person name="Wang C."/>
            <person name="Huo Q."/>
            <person name="Li W."/>
            <person name="Guo W."/>
            <person name="Chen H."/>
            <person name="Chen S."/>
            <person name="Zhou L."/>
            <person name="Zhou L."/>
            <person name="Ni X."/>
            <person name="Tian J."/>
            <person name="Zhou Y."/>
            <person name="Sheng Y."/>
            <person name="Liu T."/>
            <person name="Pan Y."/>
            <person name="Xia L."/>
            <person name="Li J."/>
            <person name="Zhao F."/>
            <person name="Cao W."/>
        </authorList>
    </citation>
    <scope>NUCLEOTIDE SEQUENCE</scope>
    <source>
        <strain evidence="11">Rsan-2018</strain>
        <tissue evidence="11">Larvae</tissue>
    </source>
</reference>
<keyword evidence="6" id="KW-0862">Zinc</keyword>
<feature type="region of interest" description="Disordered" evidence="8">
    <location>
        <begin position="272"/>
        <end position="394"/>
    </location>
</feature>
<feature type="region of interest" description="Disordered" evidence="8">
    <location>
        <begin position="1"/>
        <end position="44"/>
    </location>
</feature>
<feature type="domain" description="Peptidase M13 C-terminal" evidence="9">
    <location>
        <begin position="1467"/>
        <end position="1531"/>
    </location>
</feature>
<dbReference type="GO" id="GO:0004222">
    <property type="term" value="F:metalloendopeptidase activity"/>
    <property type="evidence" value="ECO:0007669"/>
    <property type="project" value="InterPro"/>
</dbReference>
<keyword evidence="3" id="KW-0645">Protease</keyword>
<dbReference type="Proteomes" id="UP000821837">
    <property type="component" value="Chromosome 10"/>
</dbReference>
<keyword evidence="12" id="KW-1185">Reference proteome</keyword>
<feature type="compositionally biased region" description="Low complexity" evidence="8">
    <location>
        <begin position="732"/>
        <end position="752"/>
    </location>
</feature>
<dbReference type="GO" id="GO:0016485">
    <property type="term" value="P:protein processing"/>
    <property type="evidence" value="ECO:0007669"/>
    <property type="project" value="TreeGrafter"/>
</dbReference>
<evidence type="ECO:0000313" key="11">
    <source>
        <dbReference type="EMBL" id="KAH7976992.1"/>
    </source>
</evidence>
<feature type="compositionally biased region" description="Basic residues" evidence="8">
    <location>
        <begin position="341"/>
        <end position="363"/>
    </location>
</feature>
<comment type="caution">
    <text evidence="11">The sequence shown here is derived from an EMBL/GenBank/DDBJ whole genome shotgun (WGS) entry which is preliminary data.</text>
</comment>
<evidence type="ECO:0000256" key="6">
    <source>
        <dbReference type="ARBA" id="ARBA00022833"/>
    </source>
</evidence>
<feature type="compositionally biased region" description="Basic and acidic residues" evidence="8">
    <location>
        <begin position="272"/>
        <end position="288"/>
    </location>
</feature>
<comment type="cofactor">
    <cofactor evidence="1">
        <name>Zn(2+)</name>
        <dbReference type="ChEBI" id="CHEBI:29105"/>
    </cofactor>
</comment>
<evidence type="ECO:0000259" key="9">
    <source>
        <dbReference type="Pfam" id="PF01431"/>
    </source>
</evidence>
<evidence type="ECO:0000256" key="2">
    <source>
        <dbReference type="ARBA" id="ARBA00007357"/>
    </source>
</evidence>
<reference evidence="11" key="1">
    <citation type="journal article" date="2020" name="Cell">
        <title>Large-Scale Comparative Analyses of Tick Genomes Elucidate Their Genetic Diversity and Vector Capacities.</title>
        <authorList>
            <consortium name="Tick Genome and Microbiome Consortium (TIGMIC)"/>
            <person name="Jia N."/>
            <person name="Wang J."/>
            <person name="Shi W."/>
            <person name="Du L."/>
            <person name="Sun Y."/>
            <person name="Zhan W."/>
            <person name="Jiang J.F."/>
            <person name="Wang Q."/>
            <person name="Zhang B."/>
            <person name="Ji P."/>
            <person name="Bell-Sakyi L."/>
            <person name="Cui X.M."/>
            <person name="Yuan T.T."/>
            <person name="Jiang B.G."/>
            <person name="Yang W.F."/>
            <person name="Lam T.T."/>
            <person name="Chang Q.C."/>
            <person name="Ding S.J."/>
            <person name="Wang X.J."/>
            <person name="Zhu J.G."/>
            <person name="Ruan X.D."/>
            <person name="Zhao L."/>
            <person name="Wei J.T."/>
            <person name="Ye R.Z."/>
            <person name="Que T.C."/>
            <person name="Du C.H."/>
            <person name="Zhou Y.H."/>
            <person name="Cheng J.X."/>
            <person name="Dai P.F."/>
            <person name="Guo W.B."/>
            <person name="Han X.H."/>
            <person name="Huang E.J."/>
            <person name="Li L.F."/>
            <person name="Wei W."/>
            <person name="Gao Y.C."/>
            <person name="Liu J.Z."/>
            <person name="Shao H.Z."/>
            <person name="Wang X."/>
            <person name="Wang C.C."/>
            <person name="Yang T.C."/>
            <person name="Huo Q.B."/>
            <person name="Li W."/>
            <person name="Chen H.Y."/>
            <person name="Chen S.E."/>
            <person name="Zhou L.G."/>
            <person name="Ni X.B."/>
            <person name="Tian J.H."/>
            <person name="Sheng Y."/>
            <person name="Liu T."/>
            <person name="Pan Y.S."/>
            <person name="Xia L.Y."/>
            <person name="Li J."/>
            <person name="Zhao F."/>
            <person name="Cao W.C."/>
        </authorList>
    </citation>
    <scope>NUCLEOTIDE SEQUENCE</scope>
    <source>
        <strain evidence="11">Rsan-2018</strain>
    </source>
</reference>
<dbReference type="PANTHER" id="PTHR11733">
    <property type="entry name" value="ZINC METALLOPROTEASE FAMILY M13 NEPRILYSIN-RELATED"/>
    <property type="match status" value="1"/>
</dbReference>
<feature type="compositionally biased region" description="Basic and acidic residues" evidence="8">
    <location>
        <begin position="759"/>
        <end position="768"/>
    </location>
</feature>
<dbReference type="PANTHER" id="PTHR11733:SF241">
    <property type="entry name" value="GH26575P-RELATED"/>
    <property type="match status" value="1"/>
</dbReference>
<proteinExistence type="inferred from homology"/>
<feature type="domain" description="Peptidase M13 N-terminal" evidence="10">
    <location>
        <begin position="896"/>
        <end position="1249"/>
    </location>
</feature>
<dbReference type="PROSITE" id="PS51885">
    <property type="entry name" value="NEPRILYSIN"/>
    <property type="match status" value="1"/>
</dbReference>
<keyword evidence="7" id="KW-0482">Metalloprotease</keyword>
<feature type="compositionally biased region" description="Basic and acidic residues" evidence="8">
    <location>
        <begin position="122"/>
        <end position="139"/>
    </location>
</feature>
<dbReference type="InterPro" id="IPR024079">
    <property type="entry name" value="MetalloPept_cat_dom_sf"/>
</dbReference>
<accession>A0A9D4T641</accession>
<feature type="region of interest" description="Disordered" evidence="8">
    <location>
        <begin position="64"/>
        <end position="225"/>
    </location>
</feature>
<dbReference type="SUPFAM" id="SSF55486">
    <property type="entry name" value="Metalloproteases ('zincins'), catalytic domain"/>
    <property type="match status" value="1"/>
</dbReference>
<comment type="similarity">
    <text evidence="2">Belongs to the peptidase M13 family.</text>
</comment>
<protein>
    <submittedName>
        <fullName evidence="11">Uncharacterized protein</fullName>
    </submittedName>
</protein>
<dbReference type="InterPro" id="IPR042089">
    <property type="entry name" value="Peptidase_M13_dom_2"/>
</dbReference>
<dbReference type="Gene3D" id="3.40.390.10">
    <property type="entry name" value="Collagenase (Catalytic Domain)"/>
    <property type="match status" value="2"/>
</dbReference>
<keyword evidence="5" id="KW-0378">Hydrolase</keyword>
<feature type="compositionally biased region" description="Low complexity" evidence="8">
    <location>
        <begin position="165"/>
        <end position="175"/>
    </location>
</feature>
<feature type="region of interest" description="Disordered" evidence="8">
    <location>
        <begin position="571"/>
        <end position="608"/>
    </location>
</feature>
<feature type="compositionally biased region" description="Polar residues" evidence="8">
    <location>
        <begin position="587"/>
        <end position="602"/>
    </location>
</feature>
<evidence type="ECO:0000256" key="4">
    <source>
        <dbReference type="ARBA" id="ARBA00022723"/>
    </source>
</evidence>
<dbReference type="Gene3D" id="1.10.1380.10">
    <property type="entry name" value="Neutral endopeptidase , domain2"/>
    <property type="match status" value="1"/>
</dbReference>
<sequence>MADEKKRRRERSRSLFQDDPDVRTFFGEPDPRTDFDVNFSPELDSQTEANADVLFGDTDRIAADTGTFSERVTKRKSRRDGGSSSNASKASRKRRRPPASKKGGSGTKYKEGAKDAFSFETSTEKGTADSKTVKTEQRPDTAATENATANESASNVGADDNTKPAESTQAAAAESTGERQSEAEQKESASTPAAESTTRKGSKERSSKRRGKKRGSDGTVQGLNVTDLAKVLLDVLAAEQQQQQPLAQAKSQPPCEACIAAQESSNQCMACDDSKPRYGFEASRKSSWCDKCNTQQSKDRPDTPTRRGRRRLRGRTHDRSVYYDDEVDDEEETYDEESATRRKPRKVFSRSKRGKRGKGRHASQRPLAIEETTSTKVIESREQRRSPYAPWDPRFGHPPPEDGDQYYGAGYGPFDMCGQVYYPAPEDAFMDYFGDVVDPWSPQGYPYWCGPCGACVPGEWPIPYAEQCPCIAAAAESSPKQGTIVRREEVWTEGGTHRHRVQEILEGGDPAPGSPDAGIERFQEPPSGFLRDGPAAAGSQASTHAGAERPAGTMGGGRIVLDAYEEIRPPGCSSSEPLFPPPAGRRQSATTAAFSRTPQTAFQAGRKKSESDVPCGRVLYWEEDTHPVRIITQVAQWTQSTSACPDGAAVTARQLDKENTERETSAEAGTMCTKKLKADVQTSASDSGESRTAVGAIGEQFSASARGSPYAMPSPSAGSVAGEHKPSKGKSKSSVTSKPSTDAPRAASAEASSMDEEEQVSKRKTEAEPKDEDDAPVAVAVVAVEEPDTESKQDMDEILRELEKQTTVIYPESNLVVVIGILCILWICLLVFLTNPKYGPKPTAWPSSGFPTWPPYYPGTTKPSVAPRSNVYICSTDYCVKEGEHVAGLLSRDVSPCDNFYRYVCRHWERIMHNPAMGIGVATSVDTLLQDSMHTKVLEYILDSSHDDVIEAKRLYESCVSSHTSSSITELRHIFSMWPPLGQWPADSKVTVSEFDAWSVAARLSREFGLAALLGVEAALDKTFGKHVIELQLPQPLFFRDDEQHKDIVSMFRGAITESAQLTQSSGMIYVLMSDVMAVFKSVAKRRPMFPGLEVRLVTVNNLESGVRNFLTVVFEGTLESNVTVQYRNPTYFEHELNGLFREVGPRAVMNYLGFRLLVRLAPFLPKTTNLLRLHSIESLGRVLSPMTKWVLCLRAVASVLPVCVVKAHARLTIASGSHLTSRAWLSQLESLFFRSSRNYAWMDSATHRVTRFMLMRLRLARFYPQWSLNRDSCAGGALPPSGGPIHMLHEASRLYQNQRLVQFTRHTRPRDVGDAFGTLARFNPGHLAVYVPFGIVNTTVPGNGTVFTFELSRMATRFYAGLVPALFEDGAADESALLRFTDTAVRKLDQLLDCLARDYRNLPLALREGSEDGFVDPDRARYVLLAQTAAVILAHAAFKITFECPQELLHVKRIWKYDFRFAPLPDLTSEQLFFAYFARDNCECSDDAHKAHDYVINARLPPEQRVNFALRHLPAFGEAFHCSRDAPMRPLEGSVCRVFESLESF</sequence>
<gene>
    <name evidence="11" type="ORF">HPB52_022802</name>
</gene>
<feature type="compositionally biased region" description="Basic residues" evidence="8">
    <location>
        <begin position="1"/>
        <end position="11"/>
    </location>
</feature>
<dbReference type="VEuPathDB" id="VectorBase:RSAN_053844"/>
<organism evidence="11 12">
    <name type="scientific">Rhipicephalus sanguineus</name>
    <name type="common">Brown dog tick</name>
    <name type="synonym">Ixodes sanguineus</name>
    <dbReference type="NCBI Taxonomy" id="34632"/>
    <lineage>
        <taxon>Eukaryota</taxon>
        <taxon>Metazoa</taxon>
        <taxon>Ecdysozoa</taxon>
        <taxon>Arthropoda</taxon>
        <taxon>Chelicerata</taxon>
        <taxon>Arachnida</taxon>
        <taxon>Acari</taxon>
        <taxon>Parasitiformes</taxon>
        <taxon>Ixodida</taxon>
        <taxon>Ixodoidea</taxon>
        <taxon>Ixodidae</taxon>
        <taxon>Rhipicephalinae</taxon>
        <taxon>Rhipicephalus</taxon>
        <taxon>Rhipicephalus</taxon>
    </lineage>
</organism>
<feature type="compositionally biased region" description="Low complexity" evidence="8">
    <location>
        <begin position="141"/>
        <end position="155"/>
    </location>
</feature>
<feature type="compositionally biased region" description="Low complexity" evidence="8">
    <location>
        <begin position="507"/>
        <end position="517"/>
    </location>
</feature>
<dbReference type="GO" id="GO:0005886">
    <property type="term" value="C:plasma membrane"/>
    <property type="evidence" value="ECO:0007669"/>
    <property type="project" value="TreeGrafter"/>
</dbReference>
<dbReference type="InterPro" id="IPR008753">
    <property type="entry name" value="Peptidase_M13_N"/>
</dbReference>
<dbReference type="InterPro" id="IPR000718">
    <property type="entry name" value="Peptidase_M13"/>
</dbReference>
<evidence type="ECO:0000313" key="12">
    <source>
        <dbReference type="Proteomes" id="UP000821837"/>
    </source>
</evidence>
<evidence type="ECO:0000256" key="7">
    <source>
        <dbReference type="ARBA" id="ARBA00023049"/>
    </source>
</evidence>